<dbReference type="AlphaFoldDB" id="A0A9Q6A906"/>
<feature type="compositionally biased region" description="Basic and acidic residues" evidence="1">
    <location>
        <begin position="393"/>
        <end position="407"/>
    </location>
</feature>
<dbReference type="RefSeq" id="WP_101860490.1">
    <property type="nucleotide sequence ID" value="NZ_PGUV01000007.1"/>
</dbReference>
<dbReference type="Proteomes" id="UP000234803">
    <property type="component" value="Unassembled WGS sequence"/>
</dbReference>
<evidence type="ECO:0000313" key="2">
    <source>
        <dbReference type="EMBL" id="PLS07647.1"/>
    </source>
</evidence>
<dbReference type="EMBL" id="PGUV01000007">
    <property type="protein sequence ID" value="PLS07647.1"/>
    <property type="molecule type" value="Genomic_DNA"/>
</dbReference>
<proteinExistence type="predicted"/>
<evidence type="ECO:0000313" key="3">
    <source>
        <dbReference type="Proteomes" id="UP000234803"/>
    </source>
</evidence>
<organism evidence="2 3">
    <name type="scientific">Bacillus halotolerans</name>
    <dbReference type="NCBI Taxonomy" id="260554"/>
    <lineage>
        <taxon>Bacteria</taxon>
        <taxon>Bacillati</taxon>
        <taxon>Bacillota</taxon>
        <taxon>Bacilli</taxon>
        <taxon>Bacillales</taxon>
        <taxon>Bacillaceae</taxon>
        <taxon>Bacillus</taxon>
    </lineage>
</organism>
<comment type="caution">
    <text evidence="2">The sequence shown here is derived from an EMBL/GenBank/DDBJ whole genome shotgun (WGS) entry which is preliminary data.</text>
</comment>
<accession>A0A9Q6A906</accession>
<protein>
    <submittedName>
        <fullName evidence="2">Uncharacterized protein</fullName>
    </submittedName>
</protein>
<sequence>MSKLYNKFEFIGNLFISNNKEKFHEIKEYDSGWVKNRLSFAVQESKTNSVFVELEGGYSKSKPNKVHSFSKGTENNKGSKLEIPWEDRLKDETVNMVADFSKIIIDFNDESVKEKLNDLRYKLRGLDNKDSLTEEEKESRSKLLDEYKKLNVNGAEFIHEYDAIQYLSENLEKHKDKKFKITGSVEYNTWKGRNFRKFKIQTIEIVSNDTPSQLRANLDVFYTNDSLDETSFDEEKKYFIDAYVLSYDNQAKRDRFFPQQLVINAKKLDFNNELHLKRLELLKNFFKVDEDGVYHLLWEVNIFRGADEVDFTEDDLSPNQKEMIALGLNTLDDFKPKGGMLGESREENRLLKPILKKVNDSNDFTEGALTSTYEVEDLTYIPQQAQKTAPSVGKEESKVTEEEKDNAFDDLFA</sequence>
<gene>
    <name evidence="2" type="ORF">CUU63_10160</name>
</gene>
<reference evidence="2 3" key="1">
    <citation type="submission" date="2017-12" db="EMBL/GenBank/DDBJ databases">
        <title>Comparative Functional Genomics of Dry Heat Resistant strains isolated from the Viking Spacecraft.</title>
        <authorList>
            <person name="Seuylemezian A."/>
            <person name="Cooper K."/>
            <person name="Vaishampayan P."/>
        </authorList>
    </citation>
    <scope>NUCLEOTIDE SEQUENCE [LARGE SCALE GENOMIC DNA]</scope>
    <source>
        <strain evidence="2 3">V48-19</strain>
    </source>
</reference>
<name>A0A9Q6A906_9BACI</name>
<evidence type="ECO:0000256" key="1">
    <source>
        <dbReference type="SAM" id="MobiDB-lite"/>
    </source>
</evidence>
<feature type="region of interest" description="Disordered" evidence="1">
    <location>
        <begin position="384"/>
        <end position="413"/>
    </location>
</feature>